<dbReference type="Gene3D" id="1.50.10.20">
    <property type="match status" value="1"/>
</dbReference>
<dbReference type="InterPro" id="IPR011990">
    <property type="entry name" value="TPR-like_helical_dom_sf"/>
</dbReference>
<sequence length="681" mass="76215">MHPGTISFADILDIVLTVPADCGHMKKPGVVVAFLEPELSGPISLHNFLTGEDGGKLVLRDPEARPRSNRSLVKSLPFLLLDQVNGTPEKSKSIIAELNMKSSRGFGRDPSKEILPNFSYLQTMQRTIGERAHPLNRRGFRRRVVPQGRDKGVDASGRGGQNVQNNVFILRKPEASPVSDGRSLHMGVFESQLSKLLKRVRIGGLGFGQEKYVQVVFSLDVKELPKGGGLPAAPAVPGKDNHWSPRFNGPTGLSPNRFRSGPGRLNPALEVETRVQHRVEPLLEYGISEHIHRLGIKDGFQIDLKAIAFSHFVLRYSQDESSRWITGMGSFWKKEKRKKERRERDAGRKDSGEREVKVWCAGYMTTPTPSFSLMDSRKHVKYLRSASFREEESNSAIRKQEMGSNDRMPRTPKNSTTSMRDDEKVNDSHIGDPAIGNPKSMNVCSFGNVYSGHKNVKELKTARNDEYKGGHFLEAISFYNNKAIALYLQNTSCHNNKFAALAYLGRYAEAVEECSKVIDCDPLYSRAHHTLRNLYLRYDDGILAAEHAVNLDTRTESLIWLRKARAVFDTRRAGNEIKLGKWEMAVDDCNVALGSHFNNTKALLRRAQSNARLEHWEGSLRDYMVLSKEMPEDITIANSLAQDKGNGEISDGPDDAVDIYHTYFGVAGLSLLEYPGLKAIN</sequence>
<accession>A0A7J7NQT9</accession>
<organism evidence="2 3">
    <name type="scientific">Kingdonia uniflora</name>
    <dbReference type="NCBI Taxonomy" id="39325"/>
    <lineage>
        <taxon>Eukaryota</taxon>
        <taxon>Viridiplantae</taxon>
        <taxon>Streptophyta</taxon>
        <taxon>Embryophyta</taxon>
        <taxon>Tracheophyta</taxon>
        <taxon>Spermatophyta</taxon>
        <taxon>Magnoliopsida</taxon>
        <taxon>Ranunculales</taxon>
        <taxon>Circaeasteraceae</taxon>
        <taxon>Kingdonia</taxon>
    </lineage>
</organism>
<gene>
    <name evidence="2" type="ORF">GIB67_021456</name>
</gene>
<evidence type="ECO:0000313" key="3">
    <source>
        <dbReference type="Proteomes" id="UP000541444"/>
    </source>
</evidence>
<proteinExistence type="predicted"/>
<dbReference type="SUPFAM" id="SSF48239">
    <property type="entry name" value="Terpenoid cyclases/Protein prenyltransferases"/>
    <property type="match status" value="1"/>
</dbReference>
<dbReference type="Proteomes" id="UP000541444">
    <property type="component" value="Unassembled WGS sequence"/>
</dbReference>
<reference evidence="2 3" key="1">
    <citation type="journal article" date="2020" name="IScience">
        <title>Genome Sequencing of the Endangered Kingdonia uniflora (Circaeasteraceae, Ranunculales) Reveals Potential Mechanisms of Evolutionary Specialization.</title>
        <authorList>
            <person name="Sun Y."/>
            <person name="Deng T."/>
            <person name="Zhang A."/>
            <person name="Moore M.J."/>
            <person name="Landis J.B."/>
            <person name="Lin N."/>
            <person name="Zhang H."/>
            <person name="Zhang X."/>
            <person name="Huang J."/>
            <person name="Zhang X."/>
            <person name="Sun H."/>
            <person name="Wang H."/>
        </authorList>
    </citation>
    <scope>NUCLEOTIDE SEQUENCE [LARGE SCALE GENOMIC DNA]</scope>
    <source>
        <strain evidence="2">TB1705</strain>
        <tissue evidence="2">Leaf</tissue>
    </source>
</reference>
<dbReference type="GO" id="GO:0005737">
    <property type="term" value="C:cytoplasm"/>
    <property type="evidence" value="ECO:0007669"/>
    <property type="project" value="TreeGrafter"/>
</dbReference>
<dbReference type="EMBL" id="JACGCM010000659">
    <property type="protein sequence ID" value="KAF6169453.1"/>
    <property type="molecule type" value="Genomic_DNA"/>
</dbReference>
<name>A0A7J7NQT9_9MAGN</name>
<protein>
    <submittedName>
        <fullName evidence="2">Uncharacterized protein</fullName>
    </submittedName>
</protein>
<dbReference type="PANTHER" id="PTHR46050:SF11">
    <property type="entry name" value="THIOREDOXIN DOMAIN-CONTAINING PROTEIN"/>
    <property type="match status" value="1"/>
</dbReference>
<dbReference type="InterPro" id="IPR008930">
    <property type="entry name" value="Terpenoid_cyclase/PrenylTrfase"/>
</dbReference>
<comment type="caution">
    <text evidence="2">The sequence shown here is derived from an EMBL/GenBank/DDBJ whole genome shotgun (WGS) entry which is preliminary data.</text>
</comment>
<evidence type="ECO:0000313" key="2">
    <source>
        <dbReference type="EMBL" id="KAF6169453.1"/>
    </source>
</evidence>
<dbReference type="InterPro" id="IPR044534">
    <property type="entry name" value="TTL1-4"/>
</dbReference>
<dbReference type="PANTHER" id="PTHR46050">
    <property type="entry name" value="TPR REPEAT-CONTAINING THIOREDOXIN"/>
    <property type="match status" value="1"/>
</dbReference>
<evidence type="ECO:0000256" key="1">
    <source>
        <dbReference type="SAM" id="MobiDB-lite"/>
    </source>
</evidence>
<dbReference type="Gene3D" id="1.25.40.10">
    <property type="entry name" value="Tetratricopeptide repeat domain"/>
    <property type="match status" value="2"/>
</dbReference>
<dbReference type="AlphaFoldDB" id="A0A7J7NQT9"/>
<dbReference type="SUPFAM" id="SSF48452">
    <property type="entry name" value="TPR-like"/>
    <property type="match status" value="2"/>
</dbReference>
<dbReference type="OrthoDB" id="2423701at2759"/>
<feature type="region of interest" description="Disordered" evidence="1">
    <location>
        <begin position="391"/>
        <end position="426"/>
    </location>
</feature>
<keyword evidence="3" id="KW-1185">Reference proteome</keyword>